<sequence length="153" mass="16880">PTYKFDKNIAHTITAEGWVALPYDSSEKRRVPAWTDRILWRGSLPWLPSSLSHPKDMAAAALMRLRPGPDSYGCCLDVCDSDHKPVYASLELLLPVPNQELQRKHSMQQLKAELCVVFQHLASLGSGGLAGAQQQQGEGQSGQLSLLVRHTAH</sequence>
<dbReference type="InterPro" id="IPR036691">
    <property type="entry name" value="Endo/exonu/phosph_ase_sf"/>
</dbReference>
<feature type="domain" description="Inositol polyphosphate-related phosphatase" evidence="2">
    <location>
        <begin position="1"/>
        <end position="88"/>
    </location>
</feature>
<protein>
    <submittedName>
        <fullName evidence="3">Inositol polyphosphate phosphatase</fullName>
    </submittedName>
</protein>
<dbReference type="Proteomes" id="UP000485058">
    <property type="component" value="Unassembled WGS sequence"/>
</dbReference>
<dbReference type="PANTHER" id="PTHR11200">
    <property type="entry name" value="INOSITOL 5-PHOSPHATASE"/>
    <property type="match status" value="1"/>
</dbReference>
<comment type="caution">
    <text evidence="3">The sequence shown here is derived from an EMBL/GenBank/DDBJ whole genome shotgun (WGS) entry which is preliminary data.</text>
</comment>
<reference evidence="3 4" key="1">
    <citation type="submission" date="2020-02" db="EMBL/GenBank/DDBJ databases">
        <title>Draft genome sequence of Haematococcus lacustris strain NIES-144.</title>
        <authorList>
            <person name="Morimoto D."/>
            <person name="Nakagawa S."/>
            <person name="Yoshida T."/>
            <person name="Sawayama S."/>
        </authorList>
    </citation>
    <scope>NUCLEOTIDE SEQUENCE [LARGE SCALE GENOMIC DNA]</scope>
    <source>
        <strain evidence="3 4">NIES-144</strain>
    </source>
</reference>
<name>A0A6A0ABB7_HAELA</name>
<evidence type="ECO:0000259" key="2">
    <source>
        <dbReference type="Pfam" id="PF22669"/>
    </source>
</evidence>
<proteinExistence type="inferred from homology"/>
<keyword evidence="4" id="KW-1185">Reference proteome</keyword>
<dbReference type="Gene3D" id="3.60.10.10">
    <property type="entry name" value="Endonuclease/exonuclease/phosphatase"/>
    <property type="match status" value="1"/>
</dbReference>
<organism evidence="3 4">
    <name type="scientific">Haematococcus lacustris</name>
    <name type="common">Green alga</name>
    <name type="synonym">Haematococcus pluvialis</name>
    <dbReference type="NCBI Taxonomy" id="44745"/>
    <lineage>
        <taxon>Eukaryota</taxon>
        <taxon>Viridiplantae</taxon>
        <taxon>Chlorophyta</taxon>
        <taxon>core chlorophytes</taxon>
        <taxon>Chlorophyceae</taxon>
        <taxon>CS clade</taxon>
        <taxon>Chlamydomonadales</taxon>
        <taxon>Haematococcaceae</taxon>
        <taxon>Haematococcus</taxon>
    </lineage>
</organism>
<dbReference type="GO" id="GO:0046856">
    <property type="term" value="P:phosphatidylinositol dephosphorylation"/>
    <property type="evidence" value="ECO:0007669"/>
    <property type="project" value="InterPro"/>
</dbReference>
<dbReference type="InterPro" id="IPR000300">
    <property type="entry name" value="IPPc"/>
</dbReference>
<accession>A0A6A0ABB7</accession>
<dbReference type="Pfam" id="PF22669">
    <property type="entry name" value="Exo_endo_phos2"/>
    <property type="match status" value="1"/>
</dbReference>
<dbReference type="EMBL" id="BLLF01004666">
    <property type="protein sequence ID" value="GFH30035.1"/>
    <property type="molecule type" value="Genomic_DNA"/>
</dbReference>
<evidence type="ECO:0000313" key="3">
    <source>
        <dbReference type="EMBL" id="GFH30035.1"/>
    </source>
</evidence>
<feature type="non-terminal residue" evidence="3">
    <location>
        <position position="1"/>
    </location>
</feature>
<evidence type="ECO:0000313" key="4">
    <source>
        <dbReference type="Proteomes" id="UP000485058"/>
    </source>
</evidence>
<dbReference type="SUPFAM" id="SSF56219">
    <property type="entry name" value="DNase I-like"/>
    <property type="match status" value="1"/>
</dbReference>
<dbReference type="InterPro" id="IPR046985">
    <property type="entry name" value="IP5"/>
</dbReference>
<dbReference type="PANTHER" id="PTHR11200:SF300">
    <property type="entry name" value="TYPE II INOSITOL 1,4,5-TRISPHOSPHATE 5-PHOSPHATASE"/>
    <property type="match status" value="1"/>
</dbReference>
<gene>
    <name evidence="3" type="ORF">HaLaN_28807</name>
</gene>
<dbReference type="GO" id="GO:0004439">
    <property type="term" value="F:phosphatidylinositol-4,5-bisphosphate 5-phosphatase activity"/>
    <property type="evidence" value="ECO:0007669"/>
    <property type="project" value="TreeGrafter"/>
</dbReference>
<dbReference type="AlphaFoldDB" id="A0A6A0ABB7"/>
<comment type="similarity">
    <text evidence="1">Belongs to the inositol polyphosphate 5-phosphatase family.</text>
</comment>
<evidence type="ECO:0000256" key="1">
    <source>
        <dbReference type="ARBA" id="ARBA00010768"/>
    </source>
</evidence>